<organism evidence="1">
    <name type="scientific">Arundo donax</name>
    <name type="common">Giant reed</name>
    <name type="synonym">Donax arundinaceus</name>
    <dbReference type="NCBI Taxonomy" id="35708"/>
    <lineage>
        <taxon>Eukaryota</taxon>
        <taxon>Viridiplantae</taxon>
        <taxon>Streptophyta</taxon>
        <taxon>Embryophyta</taxon>
        <taxon>Tracheophyta</taxon>
        <taxon>Spermatophyta</taxon>
        <taxon>Magnoliopsida</taxon>
        <taxon>Liliopsida</taxon>
        <taxon>Poales</taxon>
        <taxon>Poaceae</taxon>
        <taxon>PACMAD clade</taxon>
        <taxon>Arundinoideae</taxon>
        <taxon>Arundineae</taxon>
        <taxon>Arundo</taxon>
    </lineage>
</organism>
<dbReference type="AlphaFoldDB" id="A0A0A9BK49"/>
<reference evidence="1" key="2">
    <citation type="journal article" date="2015" name="Data Brief">
        <title>Shoot transcriptome of the giant reed, Arundo donax.</title>
        <authorList>
            <person name="Barrero R.A."/>
            <person name="Guerrero F.D."/>
            <person name="Moolhuijzen P."/>
            <person name="Goolsby J.A."/>
            <person name="Tidwell J."/>
            <person name="Bellgard S.E."/>
            <person name="Bellgard M.I."/>
        </authorList>
    </citation>
    <scope>NUCLEOTIDE SEQUENCE</scope>
    <source>
        <tissue evidence="1">Shoot tissue taken approximately 20 cm above the soil surface</tissue>
    </source>
</reference>
<reference evidence="1" key="1">
    <citation type="submission" date="2014-09" db="EMBL/GenBank/DDBJ databases">
        <authorList>
            <person name="Magalhaes I.L.F."/>
            <person name="Oliveira U."/>
            <person name="Santos F.R."/>
            <person name="Vidigal T.H.D.A."/>
            <person name="Brescovit A.D."/>
            <person name="Santos A.J."/>
        </authorList>
    </citation>
    <scope>NUCLEOTIDE SEQUENCE</scope>
    <source>
        <tissue evidence="1">Shoot tissue taken approximately 20 cm above the soil surface</tissue>
    </source>
</reference>
<evidence type="ECO:0000313" key="1">
    <source>
        <dbReference type="EMBL" id="JAD62533.1"/>
    </source>
</evidence>
<protein>
    <submittedName>
        <fullName evidence="1">Uncharacterized protein</fullName>
    </submittedName>
</protein>
<name>A0A0A9BK49_ARUDO</name>
<proteinExistence type="predicted"/>
<sequence length="16" mass="1868">MDQLFSPTQLRLNMSS</sequence>
<accession>A0A0A9BK49</accession>
<dbReference type="EMBL" id="GBRH01235362">
    <property type="protein sequence ID" value="JAD62533.1"/>
    <property type="molecule type" value="Transcribed_RNA"/>
</dbReference>